<dbReference type="AlphaFoldDB" id="A0A318DCE7"/>
<protein>
    <recommendedName>
        <fullName evidence="2">SPOR domain-containing protein</fullName>
    </recommendedName>
</protein>
<feature type="domain" description="SPOR" evidence="2">
    <location>
        <begin position="169"/>
        <end position="244"/>
    </location>
</feature>
<name>A0A318DCE7_9GAMM</name>
<evidence type="ECO:0000313" key="3">
    <source>
        <dbReference type="EMBL" id="PXF63819.1"/>
    </source>
</evidence>
<dbReference type="PROSITE" id="PS51257">
    <property type="entry name" value="PROKAR_LIPOPROTEIN"/>
    <property type="match status" value="1"/>
</dbReference>
<dbReference type="Pfam" id="PF05036">
    <property type="entry name" value="SPOR"/>
    <property type="match status" value="1"/>
</dbReference>
<feature type="region of interest" description="Disordered" evidence="1">
    <location>
        <begin position="102"/>
        <end position="128"/>
    </location>
</feature>
<dbReference type="Gene3D" id="3.30.70.1070">
    <property type="entry name" value="Sporulation related repeat"/>
    <property type="match status" value="1"/>
</dbReference>
<dbReference type="OrthoDB" id="9884489at2"/>
<reference evidence="3 4" key="1">
    <citation type="submission" date="2018-05" db="EMBL/GenBank/DDBJ databases">
        <title>Kangiella spongicola genome sequence.</title>
        <authorList>
            <person name="Maclea K.S."/>
            <person name="Goen A.E."/>
            <person name="Kelley C."/>
            <person name="Underriner A."/>
            <person name="Silverwood T."/>
            <person name="Trachtenberg A.M."/>
        </authorList>
    </citation>
    <scope>NUCLEOTIDE SEQUENCE [LARGE SCALE GENOMIC DNA]</scope>
    <source>
        <strain evidence="3 4">ATCC BAA-2076</strain>
    </source>
</reference>
<dbReference type="SUPFAM" id="SSF110997">
    <property type="entry name" value="Sporulation related repeat"/>
    <property type="match status" value="1"/>
</dbReference>
<evidence type="ECO:0000256" key="1">
    <source>
        <dbReference type="SAM" id="MobiDB-lite"/>
    </source>
</evidence>
<dbReference type="InterPro" id="IPR036680">
    <property type="entry name" value="SPOR-like_sf"/>
</dbReference>
<evidence type="ECO:0000259" key="2">
    <source>
        <dbReference type="PROSITE" id="PS51724"/>
    </source>
</evidence>
<accession>A0A318DCE7</accession>
<sequence length="254" mass="27699">MGYTQSKTLCLITISIIFGLTGCVSNKGALKLTEQDKQWFCVPQQSEEWLCEKDDTSFKQLAPAKPAETESKWTVGNIPQEESVNEVGTEKPVKFAELEEGSAELQELATSEPKNSDVPPEPASKPSNISAELSAEFTTQSSTETSLVAPTDTAVIQEPISAKDTQISSTDISPWVVQLAAYSTESSAEWLVKAINQGQVFKTLVKGKHYFTVALLGFNSRLEAENAAAELKKRQPRISPWVRSGASFGKNLSH</sequence>
<gene>
    <name evidence="3" type="ORF">DL796_01355</name>
</gene>
<dbReference type="GO" id="GO:0042834">
    <property type="term" value="F:peptidoglycan binding"/>
    <property type="evidence" value="ECO:0007669"/>
    <property type="project" value="InterPro"/>
</dbReference>
<dbReference type="PROSITE" id="PS51724">
    <property type="entry name" value="SPOR"/>
    <property type="match status" value="1"/>
</dbReference>
<dbReference type="InterPro" id="IPR007730">
    <property type="entry name" value="SPOR-like_dom"/>
</dbReference>
<evidence type="ECO:0000313" key="4">
    <source>
        <dbReference type="Proteomes" id="UP000247689"/>
    </source>
</evidence>
<keyword evidence="4" id="KW-1185">Reference proteome</keyword>
<comment type="caution">
    <text evidence="3">The sequence shown here is derived from an EMBL/GenBank/DDBJ whole genome shotgun (WGS) entry which is preliminary data.</text>
</comment>
<dbReference type="Proteomes" id="UP000247689">
    <property type="component" value="Unassembled WGS sequence"/>
</dbReference>
<dbReference type="EMBL" id="QICH01000001">
    <property type="protein sequence ID" value="PXF63819.1"/>
    <property type="molecule type" value="Genomic_DNA"/>
</dbReference>
<proteinExistence type="predicted"/>
<organism evidence="3 4">
    <name type="scientific">Kangiella spongicola</name>
    <dbReference type="NCBI Taxonomy" id="796379"/>
    <lineage>
        <taxon>Bacteria</taxon>
        <taxon>Pseudomonadati</taxon>
        <taxon>Pseudomonadota</taxon>
        <taxon>Gammaproteobacteria</taxon>
        <taxon>Kangiellales</taxon>
        <taxon>Kangiellaceae</taxon>
        <taxon>Kangiella</taxon>
    </lineage>
</organism>
<dbReference type="RefSeq" id="WP_146205062.1">
    <property type="nucleotide sequence ID" value="NZ_QICH01000001.1"/>
</dbReference>
<feature type="region of interest" description="Disordered" evidence="1">
    <location>
        <begin position="62"/>
        <end position="90"/>
    </location>
</feature>